<sequence length="115" mass="12623">MAPNFFSSDFCCRGPFFTGRYALLQTGECKQDLRRMGLQSVGSILICERSNGGYISCQVPPRPWRQYNTAGAFQQNRVGSARDESTFVSLATGAPKLNIEGPLSLEQLQAGQLRG</sequence>
<dbReference type="OrthoDB" id="6240918at2759"/>
<dbReference type="EMBL" id="UYRU01076897">
    <property type="protein sequence ID" value="VDN27477.1"/>
    <property type="molecule type" value="Genomic_DNA"/>
</dbReference>
<gene>
    <name evidence="2" type="ORF">DILT_LOCUS15016</name>
</gene>
<reference evidence="2 3" key="1">
    <citation type="submission" date="2018-11" db="EMBL/GenBank/DDBJ databases">
        <authorList>
            <consortium name="Pathogen Informatics"/>
        </authorList>
    </citation>
    <scope>NUCLEOTIDE SEQUENCE [LARGE SCALE GENOMIC DNA]</scope>
</reference>
<keyword evidence="3" id="KW-1185">Reference proteome</keyword>
<proteinExistence type="predicted"/>
<dbReference type="AlphaFoldDB" id="A0A3P7MX97"/>
<evidence type="ECO:0000313" key="2">
    <source>
        <dbReference type="EMBL" id="VDN27477.1"/>
    </source>
</evidence>
<evidence type="ECO:0000259" key="1">
    <source>
        <dbReference type="Pfam" id="PF18258"/>
    </source>
</evidence>
<feature type="domain" description="Interleukin-4 inducing immunoglobulin-binding" evidence="1">
    <location>
        <begin position="13"/>
        <end position="48"/>
    </location>
</feature>
<name>A0A3P7MX97_DIBLA</name>
<protein>
    <recommendedName>
        <fullName evidence="1">Interleukin-4 inducing immunoglobulin-binding domain-containing protein</fullName>
    </recommendedName>
</protein>
<evidence type="ECO:0000313" key="3">
    <source>
        <dbReference type="Proteomes" id="UP000281553"/>
    </source>
</evidence>
<dbReference type="Pfam" id="PF18258">
    <property type="entry name" value="IL4_i_Ig"/>
    <property type="match status" value="1"/>
</dbReference>
<organism evidence="2 3">
    <name type="scientific">Dibothriocephalus latus</name>
    <name type="common">Fish tapeworm</name>
    <name type="synonym">Diphyllobothrium latum</name>
    <dbReference type="NCBI Taxonomy" id="60516"/>
    <lineage>
        <taxon>Eukaryota</taxon>
        <taxon>Metazoa</taxon>
        <taxon>Spiralia</taxon>
        <taxon>Lophotrochozoa</taxon>
        <taxon>Platyhelminthes</taxon>
        <taxon>Cestoda</taxon>
        <taxon>Eucestoda</taxon>
        <taxon>Diphyllobothriidea</taxon>
        <taxon>Diphyllobothriidae</taxon>
        <taxon>Dibothriocephalus</taxon>
    </lineage>
</organism>
<dbReference type="Gene3D" id="2.60.20.10">
    <property type="entry name" value="Crystallins"/>
    <property type="match status" value="1"/>
</dbReference>
<dbReference type="InterPro" id="IPR041305">
    <property type="entry name" value="IL4_i_Ig"/>
</dbReference>
<dbReference type="Proteomes" id="UP000281553">
    <property type="component" value="Unassembled WGS sequence"/>
</dbReference>
<accession>A0A3P7MX97</accession>